<dbReference type="GO" id="GO:0005737">
    <property type="term" value="C:cytoplasm"/>
    <property type="evidence" value="ECO:0007669"/>
    <property type="project" value="TreeGrafter"/>
</dbReference>
<dbReference type="OrthoDB" id="10268011at2759"/>
<proteinExistence type="predicted"/>
<evidence type="ECO:0000313" key="3">
    <source>
        <dbReference type="Proteomes" id="UP000559027"/>
    </source>
</evidence>
<dbReference type="GO" id="GO:0003725">
    <property type="term" value="F:double-stranded RNA binding"/>
    <property type="evidence" value="ECO:0007669"/>
    <property type="project" value="TreeGrafter"/>
</dbReference>
<dbReference type="GO" id="GO:0008251">
    <property type="term" value="F:tRNA-specific adenosine deaminase activity"/>
    <property type="evidence" value="ECO:0007669"/>
    <property type="project" value="TreeGrafter"/>
</dbReference>
<dbReference type="GO" id="GO:0006382">
    <property type="term" value="P:adenosine to inosine editing"/>
    <property type="evidence" value="ECO:0007669"/>
    <property type="project" value="TreeGrafter"/>
</dbReference>
<comment type="caution">
    <text evidence="2">The sequence shown here is derived from an EMBL/GenBank/DDBJ whole genome shotgun (WGS) entry which is preliminary data.</text>
</comment>
<organism evidence="2 3">
    <name type="scientific">Leucocoprinus leucothites</name>
    <dbReference type="NCBI Taxonomy" id="201217"/>
    <lineage>
        <taxon>Eukaryota</taxon>
        <taxon>Fungi</taxon>
        <taxon>Dikarya</taxon>
        <taxon>Basidiomycota</taxon>
        <taxon>Agaricomycotina</taxon>
        <taxon>Agaricomycetes</taxon>
        <taxon>Agaricomycetidae</taxon>
        <taxon>Agaricales</taxon>
        <taxon>Agaricineae</taxon>
        <taxon>Agaricaceae</taxon>
        <taxon>Leucocoprinus</taxon>
    </lineage>
</organism>
<gene>
    <name evidence="2" type="ORF">D9756_000580</name>
</gene>
<dbReference type="Proteomes" id="UP000559027">
    <property type="component" value="Unassembled WGS sequence"/>
</dbReference>
<dbReference type="GO" id="GO:0005730">
    <property type="term" value="C:nucleolus"/>
    <property type="evidence" value="ECO:0007669"/>
    <property type="project" value="TreeGrafter"/>
</dbReference>
<evidence type="ECO:0000313" key="2">
    <source>
        <dbReference type="EMBL" id="KAF5363320.1"/>
    </source>
</evidence>
<dbReference type="EMBL" id="JAACJO010000001">
    <property type="protein sequence ID" value="KAF5363320.1"/>
    <property type="molecule type" value="Genomic_DNA"/>
</dbReference>
<keyword evidence="3" id="KW-1185">Reference proteome</keyword>
<dbReference type="SMART" id="SM00552">
    <property type="entry name" value="ADEAMc"/>
    <property type="match status" value="1"/>
</dbReference>
<dbReference type="GO" id="GO:0006396">
    <property type="term" value="P:RNA processing"/>
    <property type="evidence" value="ECO:0007669"/>
    <property type="project" value="InterPro"/>
</dbReference>
<dbReference type="PANTHER" id="PTHR10910">
    <property type="entry name" value="EUKARYOTE SPECIFIC DSRNA BINDING PROTEIN"/>
    <property type="match status" value="1"/>
</dbReference>
<dbReference type="GO" id="GO:0003726">
    <property type="term" value="F:double-stranded RNA adenosine deaminase activity"/>
    <property type="evidence" value="ECO:0007669"/>
    <property type="project" value="TreeGrafter"/>
</dbReference>
<reference evidence="2 3" key="1">
    <citation type="journal article" date="2020" name="ISME J.">
        <title>Uncovering the hidden diversity of litter-decomposition mechanisms in mushroom-forming fungi.</title>
        <authorList>
            <person name="Floudas D."/>
            <person name="Bentzer J."/>
            <person name="Ahren D."/>
            <person name="Johansson T."/>
            <person name="Persson P."/>
            <person name="Tunlid A."/>
        </authorList>
    </citation>
    <scope>NUCLEOTIDE SEQUENCE [LARGE SCALE GENOMIC DNA]</scope>
    <source>
        <strain evidence="2 3">CBS 146.42</strain>
    </source>
</reference>
<dbReference type="PROSITE" id="PS50141">
    <property type="entry name" value="A_DEAMIN_EDITASE"/>
    <property type="match status" value="1"/>
</dbReference>
<name>A0A8H5LMR8_9AGAR</name>
<dbReference type="InterPro" id="IPR002466">
    <property type="entry name" value="A_deamin"/>
</dbReference>
<dbReference type="AlphaFoldDB" id="A0A8H5LMR8"/>
<accession>A0A8H5LMR8</accession>
<dbReference type="Pfam" id="PF02137">
    <property type="entry name" value="A_deamin"/>
    <property type="match status" value="1"/>
</dbReference>
<dbReference type="PANTHER" id="PTHR10910:SF62">
    <property type="entry name" value="AT07585P-RELATED"/>
    <property type="match status" value="1"/>
</dbReference>
<protein>
    <recommendedName>
        <fullName evidence="1">A to I editase domain-containing protein</fullName>
    </recommendedName>
</protein>
<feature type="domain" description="A to I editase" evidence="1">
    <location>
        <begin position="56"/>
        <end position="433"/>
    </location>
</feature>
<evidence type="ECO:0000259" key="1">
    <source>
        <dbReference type="PROSITE" id="PS50141"/>
    </source>
</evidence>
<sequence length="451" mass="50190">MDPSNPGIAQEDSVKAIHDIYANIGFRPPPKQFTILASFYMINQISIVEVICKPVSLATGTKCTPAIKYSPCGELMHDTHAEVLARRGAVRWLMEEIGRLRTAKQYVSDWLVETGSKDQNDSDESPPYRLRPDVSLHMYVSTLPCKAASCLLPLWLVLTIYQGGDASMGYLAATQDAQVALLKSQSAHLFPKLRSHEASRGRDDYNRLGVLRTKPGRADSPPALSMSCSDKIAKWSVLGILGGFASRFLEPVYIESIVIGEFPQNEEEKSPLRELVKGDCERALRTRIGKIEGLPEGYAVHPPDIRFTNIPFIHSKTELDKVMRTAGSCNESLCWLADSRPPEILINGLKRSTAPKNRYVEKYRPLLSRIAMFNLYNQTLQVLGSRDYPLPDNLSYGGAKANSTRYQRAKTALTGPNGPFSGWIRVEPRYQHFTLQGNFNTPPTILSSSST</sequence>